<name>E9D015_COCPS</name>
<gene>
    <name evidence="1" type="ORF">CPSG_03443</name>
</gene>
<dbReference type="VEuPathDB" id="FungiDB:CPSG_03443"/>
<keyword evidence="2" id="KW-1185">Reference proteome</keyword>
<dbReference type="EMBL" id="GL636489">
    <property type="protein sequence ID" value="EFW20268.1"/>
    <property type="molecule type" value="Genomic_DNA"/>
</dbReference>
<reference evidence="2" key="2">
    <citation type="submission" date="2010-03" db="EMBL/GenBank/DDBJ databases">
        <title>The genome sequence of Coccidioides posadasii strain Silveira.</title>
        <authorList>
            <consortium name="The Broad Institute Genome Sequencing Center for Infectious Disease"/>
            <person name="Neafsey D."/>
            <person name="Orbach M."/>
            <person name="Henn M.R."/>
            <person name="Cole G.T."/>
            <person name="Galgiani J."/>
            <person name="Gardner M.J."/>
            <person name="Kirkland T.N."/>
            <person name="Taylor J.W."/>
            <person name="Young S.K."/>
            <person name="Zeng Q."/>
            <person name="Koehrsen M."/>
            <person name="Alvarado L."/>
            <person name="Berlin A."/>
            <person name="Borenstein D."/>
            <person name="Chapman S.B."/>
            <person name="Chen Z."/>
            <person name="Engels R."/>
            <person name="Freedman E."/>
            <person name="Gellesch M."/>
            <person name="Goldberg J."/>
            <person name="Griggs A."/>
            <person name="Gujja S."/>
            <person name="Heilman E."/>
            <person name="Heiman D."/>
            <person name="Howarth C."/>
            <person name="Jen D."/>
            <person name="Larson L."/>
            <person name="Mehta T."/>
            <person name="Neiman D."/>
            <person name="Park D."/>
            <person name="Pearson M."/>
            <person name="Richards J."/>
            <person name="Roberts A."/>
            <person name="Saif S."/>
            <person name="Shea T."/>
            <person name="Shenoy N."/>
            <person name="Sisk P."/>
            <person name="Stolte C."/>
            <person name="Sykes S."/>
            <person name="Walk T."/>
            <person name="White J."/>
            <person name="Yandava C."/>
            <person name="Haas B."/>
            <person name="Nusbaum C."/>
            <person name="Birren B."/>
        </authorList>
    </citation>
    <scope>NUCLEOTIDE SEQUENCE [LARGE SCALE GENOMIC DNA]</scope>
    <source>
        <strain evidence="2">RMSCC 757 / Silveira</strain>
    </source>
</reference>
<protein>
    <submittedName>
        <fullName evidence="1">Predicted protein</fullName>
    </submittedName>
</protein>
<dbReference type="VEuPathDB" id="FungiDB:D8B26_003316"/>
<sequence length="80" mass="8582">MSMSTIVDTSPIWLENTRVLSQLSTKEASQQIEAAITLFHASRGSRPGHSLKSQALELAMQCKATVSLLGFGSSRPAYSA</sequence>
<accession>E9D015</accession>
<dbReference type="Proteomes" id="UP000002497">
    <property type="component" value="Unassembled WGS sequence"/>
</dbReference>
<evidence type="ECO:0000313" key="1">
    <source>
        <dbReference type="EMBL" id="EFW20268.1"/>
    </source>
</evidence>
<evidence type="ECO:0000313" key="2">
    <source>
        <dbReference type="Proteomes" id="UP000002497"/>
    </source>
</evidence>
<reference evidence="2" key="1">
    <citation type="journal article" date="2010" name="Genome Res.">
        <title>Population genomic sequencing of Coccidioides fungi reveals recent hybridization and transposon control.</title>
        <authorList>
            <person name="Neafsey D.E."/>
            <person name="Barker B.M."/>
            <person name="Sharpton T.J."/>
            <person name="Stajich J.E."/>
            <person name="Park D.J."/>
            <person name="Whiston E."/>
            <person name="Hung C.-Y."/>
            <person name="McMahan C."/>
            <person name="White J."/>
            <person name="Sykes S."/>
            <person name="Heiman D."/>
            <person name="Young S."/>
            <person name="Zeng Q."/>
            <person name="Abouelleil A."/>
            <person name="Aftuck L."/>
            <person name="Bessette D."/>
            <person name="Brown A."/>
            <person name="FitzGerald M."/>
            <person name="Lui A."/>
            <person name="Macdonald J.P."/>
            <person name="Priest M."/>
            <person name="Orbach M.J."/>
            <person name="Galgiani J.N."/>
            <person name="Kirkland T.N."/>
            <person name="Cole G.T."/>
            <person name="Birren B.W."/>
            <person name="Henn M.R."/>
            <person name="Taylor J.W."/>
            <person name="Rounsley S.D."/>
        </authorList>
    </citation>
    <scope>NUCLEOTIDE SEQUENCE [LARGE SCALE GENOMIC DNA]</scope>
    <source>
        <strain evidence="2">RMSCC 757 / Silveira</strain>
    </source>
</reference>
<dbReference type="HOGENOM" id="CLU_2589578_0_0_1"/>
<dbReference type="AlphaFoldDB" id="E9D015"/>
<proteinExistence type="predicted"/>
<organism evidence="2">
    <name type="scientific">Coccidioides posadasii (strain RMSCC 757 / Silveira)</name>
    <name type="common">Valley fever fungus</name>
    <dbReference type="NCBI Taxonomy" id="443226"/>
    <lineage>
        <taxon>Eukaryota</taxon>
        <taxon>Fungi</taxon>
        <taxon>Dikarya</taxon>
        <taxon>Ascomycota</taxon>
        <taxon>Pezizomycotina</taxon>
        <taxon>Eurotiomycetes</taxon>
        <taxon>Eurotiomycetidae</taxon>
        <taxon>Onygenales</taxon>
        <taxon>Onygenaceae</taxon>
        <taxon>Coccidioides</taxon>
    </lineage>
</organism>